<proteinExistence type="inferred from homology"/>
<keyword evidence="5" id="KW-0813">Transport</keyword>
<evidence type="ECO:0000256" key="4">
    <source>
        <dbReference type="ARBA" id="ARBA00022786"/>
    </source>
</evidence>
<sequence length="186" mass="20634">MLRSEFCAAAHAYLDAHDTRWTWREHPSVSGFGYMARSVLHTRRAAEKETEQGLDDATAAPAVETLTCLQYVVYSATFQVPAFYFTLHDASGSPLALDDLVQTTLFHRFAFEGTQNTSFAVALPGSAFPLLSQGDHPTLGTPCWYFHPCQSAAAVDEIVAELGEQRVVGQRWIEKWFMVLGSVVNM</sequence>
<dbReference type="GO" id="GO:0015031">
    <property type="term" value="P:protein transport"/>
    <property type="evidence" value="ECO:0007669"/>
    <property type="project" value="UniProtKB-KW"/>
</dbReference>
<dbReference type="Pfam" id="PF03987">
    <property type="entry name" value="Autophagy_act_C"/>
    <property type="match status" value="1"/>
</dbReference>
<dbReference type="AlphaFoldDB" id="A0AAD7ILJ9"/>
<keyword evidence="4" id="KW-0833">Ubl conjugation pathway</keyword>
<keyword evidence="6" id="KW-0072">Autophagy</keyword>
<dbReference type="Proteomes" id="UP001215280">
    <property type="component" value="Unassembled WGS sequence"/>
</dbReference>
<evidence type="ECO:0000313" key="9">
    <source>
        <dbReference type="Proteomes" id="UP001215280"/>
    </source>
</evidence>
<keyword evidence="5" id="KW-0653">Protein transport</keyword>
<protein>
    <recommendedName>
        <fullName evidence="2">Ubiquitin-like-conjugating enzyme ATG10</fullName>
    </recommendedName>
    <alternativeName>
        <fullName evidence="7">Autophagy-related protein 10</fullName>
    </alternativeName>
</protein>
<evidence type="ECO:0000256" key="5">
    <source>
        <dbReference type="ARBA" id="ARBA00022927"/>
    </source>
</evidence>
<comment type="similarity">
    <text evidence="1">Belongs to the ATG10 family.</text>
</comment>
<comment type="caution">
    <text evidence="8">The sequence shown here is derived from an EMBL/GenBank/DDBJ whole genome shotgun (WGS) entry which is preliminary data.</text>
</comment>
<dbReference type="InterPro" id="IPR007135">
    <property type="entry name" value="Atg3/Atg10"/>
</dbReference>
<dbReference type="GO" id="GO:0000045">
    <property type="term" value="P:autophagosome assembly"/>
    <property type="evidence" value="ECO:0007669"/>
    <property type="project" value="TreeGrafter"/>
</dbReference>
<evidence type="ECO:0000313" key="8">
    <source>
        <dbReference type="EMBL" id="KAJ7744520.1"/>
    </source>
</evidence>
<dbReference type="GO" id="GO:0061651">
    <property type="term" value="F:Atg12 conjugating enzyme activity"/>
    <property type="evidence" value="ECO:0007669"/>
    <property type="project" value="TreeGrafter"/>
</dbReference>
<dbReference type="Gene3D" id="3.30.1460.50">
    <property type="match status" value="1"/>
</dbReference>
<dbReference type="GO" id="GO:0005829">
    <property type="term" value="C:cytosol"/>
    <property type="evidence" value="ECO:0007669"/>
    <property type="project" value="TreeGrafter"/>
</dbReference>
<reference evidence="8" key="1">
    <citation type="submission" date="2023-03" db="EMBL/GenBank/DDBJ databases">
        <title>Massive genome expansion in bonnet fungi (Mycena s.s.) driven by repeated elements and novel gene families across ecological guilds.</title>
        <authorList>
            <consortium name="Lawrence Berkeley National Laboratory"/>
            <person name="Harder C.B."/>
            <person name="Miyauchi S."/>
            <person name="Viragh M."/>
            <person name="Kuo A."/>
            <person name="Thoen E."/>
            <person name="Andreopoulos B."/>
            <person name="Lu D."/>
            <person name="Skrede I."/>
            <person name="Drula E."/>
            <person name="Henrissat B."/>
            <person name="Morin E."/>
            <person name="Kohler A."/>
            <person name="Barry K."/>
            <person name="LaButti K."/>
            <person name="Morin E."/>
            <person name="Salamov A."/>
            <person name="Lipzen A."/>
            <person name="Mereny Z."/>
            <person name="Hegedus B."/>
            <person name="Baldrian P."/>
            <person name="Stursova M."/>
            <person name="Weitz H."/>
            <person name="Taylor A."/>
            <person name="Grigoriev I.V."/>
            <person name="Nagy L.G."/>
            <person name="Martin F."/>
            <person name="Kauserud H."/>
        </authorList>
    </citation>
    <scope>NUCLEOTIDE SEQUENCE</scope>
    <source>
        <strain evidence="8">CBHHK188m</strain>
    </source>
</reference>
<dbReference type="GO" id="GO:0032446">
    <property type="term" value="P:protein modification by small protein conjugation"/>
    <property type="evidence" value="ECO:0007669"/>
    <property type="project" value="TreeGrafter"/>
</dbReference>
<evidence type="ECO:0000256" key="7">
    <source>
        <dbReference type="ARBA" id="ARBA00029833"/>
    </source>
</evidence>
<organism evidence="8 9">
    <name type="scientific">Mycena maculata</name>
    <dbReference type="NCBI Taxonomy" id="230809"/>
    <lineage>
        <taxon>Eukaryota</taxon>
        <taxon>Fungi</taxon>
        <taxon>Dikarya</taxon>
        <taxon>Basidiomycota</taxon>
        <taxon>Agaricomycotina</taxon>
        <taxon>Agaricomycetes</taxon>
        <taxon>Agaricomycetidae</taxon>
        <taxon>Agaricales</taxon>
        <taxon>Marasmiineae</taxon>
        <taxon>Mycenaceae</taxon>
        <taxon>Mycena</taxon>
    </lineage>
</organism>
<dbReference type="PANTHER" id="PTHR14957">
    <property type="entry name" value="UBIQUITIN-LIKE-CONJUGATING ENZYME ATG10"/>
    <property type="match status" value="1"/>
</dbReference>
<dbReference type="EMBL" id="JARJLG010000107">
    <property type="protein sequence ID" value="KAJ7744520.1"/>
    <property type="molecule type" value="Genomic_DNA"/>
</dbReference>
<keyword evidence="3" id="KW-0808">Transferase</keyword>
<gene>
    <name evidence="8" type="ORF">DFH07DRAFT_834606</name>
</gene>
<dbReference type="GO" id="GO:0000422">
    <property type="term" value="P:autophagy of mitochondrion"/>
    <property type="evidence" value="ECO:0007669"/>
    <property type="project" value="TreeGrafter"/>
</dbReference>
<evidence type="ECO:0000256" key="3">
    <source>
        <dbReference type="ARBA" id="ARBA00022679"/>
    </source>
</evidence>
<evidence type="ECO:0000256" key="6">
    <source>
        <dbReference type="ARBA" id="ARBA00023006"/>
    </source>
</evidence>
<dbReference type="PANTHER" id="PTHR14957:SF1">
    <property type="entry name" value="UBIQUITIN-LIKE-CONJUGATING ENZYME ATG10"/>
    <property type="match status" value="1"/>
</dbReference>
<name>A0AAD7ILJ9_9AGAR</name>
<evidence type="ECO:0000256" key="2">
    <source>
        <dbReference type="ARBA" id="ARBA00021099"/>
    </source>
</evidence>
<accession>A0AAD7ILJ9</accession>
<keyword evidence="9" id="KW-1185">Reference proteome</keyword>
<evidence type="ECO:0000256" key="1">
    <source>
        <dbReference type="ARBA" id="ARBA00005696"/>
    </source>
</evidence>